<dbReference type="PIRSF" id="PIRSF003161">
    <property type="entry name" value="FliG"/>
    <property type="match status" value="1"/>
</dbReference>
<keyword evidence="9 11" id="KW-0975">Bacterial flagellum</keyword>
<keyword evidence="15" id="KW-0966">Cell projection</keyword>
<protein>
    <recommendedName>
        <fullName evidence="4 11">Flagellar motor switch protein FliG</fullName>
    </recommendedName>
</protein>
<dbReference type="AlphaFoldDB" id="A0A370DJJ9"/>
<comment type="similarity">
    <text evidence="3 11">Belongs to the FliG family.</text>
</comment>
<keyword evidence="15" id="KW-0282">Flagellum</keyword>
<reference evidence="15 16" key="1">
    <citation type="journal article" date="2018" name="ISME J.">
        <title>Endosymbiont genomes yield clues of tubeworm success.</title>
        <authorList>
            <person name="Li Y."/>
            <person name="Liles M.R."/>
            <person name="Halanych K.M."/>
        </authorList>
    </citation>
    <scope>NUCLEOTIDE SEQUENCE [LARGE SCALE GENOMIC DNA]</scope>
    <source>
        <strain evidence="15">A1464</strain>
    </source>
</reference>
<evidence type="ECO:0000256" key="1">
    <source>
        <dbReference type="ARBA" id="ARBA00004117"/>
    </source>
</evidence>
<feature type="domain" description="Flagellar motor switch protein FliG C-terminal" evidence="12">
    <location>
        <begin position="222"/>
        <end position="328"/>
    </location>
</feature>
<dbReference type="GO" id="GO:0009425">
    <property type="term" value="C:bacterial-type flagellum basal body"/>
    <property type="evidence" value="ECO:0007669"/>
    <property type="project" value="UniProtKB-SubCell"/>
</dbReference>
<dbReference type="FunFam" id="1.10.220.30:FF:000001">
    <property type="entry name" value="Flagellar motor switch protein FliG"/>
    <property type="match status" value="1"/>
</dbReference>
<evidence type="ECO:0000256" key="3">
    <source>
        <dbReference type="ARBA" id="ARBA00010299"/>
    </source>
</evidence>
<dbReference type="EMBL" id="QFXC01000007">
    <property type="protein sequence ID" value="RDH85033.1"/>
    <property type="molecule type" value="Genomic_DNA"/>
</dbReference>
<keyword evidence="15" id="KW-0969">Cilium</keyword>
<dbReference type="GO" id="GO:0071973">
    <property type="term" value="P:bacterial-type flagellum-dependent cell motility"/>
    <property type="evidence" value="ECO:0007669"/>
    <property type="project" value="InterPro"/>
</dbReference>
<keyword evidence="6 11" id="KW-0145">Chemotaxis</keyword>
<accession>A0A370DJJ9</accession>
<evidence type="ECO:0000313" key="15">
    <source>
        <dbReference type="EMBL" id="RDH85033.1"/>
    </source>
</evidence>
<evidence type="ECO:0000256" key="9">
    <source>
        <dbReference type="ARBA" id="ARBA00023143"/>
    </source>
</evidence>
<organism evidence="15 16">
    <name type="scientific">endosymbiont of Galathealinum brachiosum</name>
    <dbReference type="NCBI Taxonomy" id="2200906"/>
    <lineage>
        <taxon>Bacteria</taxon>
        <taxon>Pseudomonadati</taxon>
        <taxon>Pseudomonadota</taxon>
        <taxon>Gammaproteobacteria</taxon>
        <taxon>sulfur-oxidizing symbionts</taxon>
    </lineage>
</organism>
<evidence type="ECO:0000259" key="12">
    <source>
        <dbReference type="Pfam" id="PF01706"/>
    </source>
</evidence>
<dbReference type="GO" id="GO:0003774">
    <property type="term" value="F:cytoskeletal motor activity"/>
    <property type="evidence" value="ECO:0007669"/>
    <property type="project" value="InterPro"/>
</dbReference>
<evidence type="ECO:0000256" key="4">
    <source>
        <dbReference type="ARBA" id="ARBA00021870"/>
    </source>
</evidence>
<dbReference type="PANTHER" id="PTHR30534:SF0">
    <property type="entry name" value="FLAGELLAR MOTOR SWITCH PROTEIN FLIG"/>
    <property type="match status" value="1"/>
</dbReference>
<evidence type="ECO:0000256" key="6">
    <source>
        <dbReference type="ARBA" id="ARBA00022500"/>
    </source>
</evidence>
<keyword evidence="5 11" id="KW-1003">Cell membrane</keyword>
<comment type="function">
    <text evidence="10 11">FliG is one of three proteins (FliG, FliN, FliM) that forms the rotor-mounted switch complex (C ring), located at the base of the basal body. This complex interacts with the CheY and CheZ chemotaxis proteins, in addition to contacting components of the motor that determine the direction of flagellar rotation.</text>
</comment>
<name>A0A370DJJ9_9GAMM</name>
<dbReference type="NCBIfam" id="TIGR00207">
    <property type="entry name" value="fliG"/>
    <property type="match status" value="1"/>
</dbReference>
<evidence type="ECO:0000256" key="8">
    <source>
        <dbReference type="ARBA" id="ARBA00023136"/>
    </source>
</evidence>
<dbReference type="Pfam" id="PF14842">
    <property type="entry name" value="FliG_N"/>
    <property type="match status" value="1"/>
</dbReference>
<comment type="caution">
    <text evidence="15">The sequence shown here is derived from an EMBL/GenBank/DDBJ whole genome shotgun (WGS) entry which is preliminary data.</text>
</comment>
<dbReference type="Proteomes" id="UP000254266">
    <property type="component" value="Unassembled WGS sequence"/>
</dbReference>
<comment type="subcellular location">
    <subcellularLocation>
        <location evidence="1 11">Bacterial flagellum basal body</location>
    </subcellularLocation>
    <subcellularLocation>
        <location evidence="2 11">Cell inner membrane</location>
        <topology evidence="2 11">Peripheral membrane protein</topology>
        <orientation evidence="2 11">Cytoplasmic side</orientation>
    </subcellularLocation>
</comment>
<keyword evidence="8 11" id="KW-0472">Membrane</keyword>
<dbReference type="InterPro" id="IPR000090">
    <property type="entry name" value="Flg_Motor_Flig"/>
</dbReference>
<evidence type="ECO:0000259" key="14">
    <source>
        <dbReference type="Pfam" id="PF14842"/>
    </source>
</evidence>
<dbReference type="SUPFAM" id="SSF48029">
    <property type="entry name" value="FliG"/>
    <property type="match status" value="2"/>
</dbReference>
<feature type="domain" description="Flagellar motor switch protein FliG middle" evidence="13">
    <location>
        <begin position="120"/>
        <end position="191"/>
    </location>
</feature>
<dbReference type="Pfam" id="PF01706">
    <property type="entry name" value="FliG_C"/>
    <property type="match status" value="1"/>
</dbReference>
<proteinExistence type="inferred from homology"/>
<keyword evidence="7 11" id="KW-0283">Flagellar rotation</keyword>
<dbReference type="InterPro" id="IPR032779">
    <property type="entry name" value="FliG_M"/>
</dbReference>
<feature type="domain" description="Flagellar motor switch protein FliG N-terminal" evidence="14">
    <location>
        <begin position="9"/>
        <end position="109"/>
    </location>
</feature>
<dbReference type="Pfam" id="PF14841">
    <property type="entry name" value="FliG_M"/>
    <property type="match status" value="1"/>
</dbReference>
<dbReference type="InterPro" id="IPR023087">
    <property type="entry name" value="Flg_Motor_Flig_C"/>
</dbReference>
<dbReference type="PRINTS" id="PR00954">
    <property type="entry name" value="FLGMOTORFLIG"/>
</dbReference>
<evidence type="ECO:0000256" key="11">
    <source>
        <dbReference type="PIRNR" id="PIRNR003161"/>
    </source>
</evidence>
<keyword evidence="16" id="KW-1185">Reference proteome</keyword>
<evidence type="ECO:0000256" key="10">
    <source>
        <dbReference type="ARBA" id="ARBA00025598"/>
    </source>
</evidence>
<dbReference type="InterPro" id="IPR028263">
    <property type="entry name" value="FliG_N"/>
</dbReference>
<dbReference type="PANTHER" id="PTHR30534">
    <property type="entry name" value="FLAGELLAR MOTOR SWITCH PROTEIN FLIG"/>
    <property type="match status" value="1"/>
</dbReference>
<evidence type="ECO:0000256" key="5">
    <source>
        <dbReference type="ARBA" id="ARBA00022475"/>
    </source>
</evidence>
<evidence type="ECO:0000259" key="13">
    <source>
        <dbReference type="Pfam" id="PF14841"/>
    </source>
</evidence>
<dbReference type="GO" id="GO:0006935">
    <property type="term" value="P:chemotaxis"/>
    <property type="evidence" value="ECO:0007669"/>
    <property type="project" value="UniProtKB-KW"/>
</dbReference>
<evidence type="ECO:0000256" key="2">
    <source>
        <dbReference type="ARBA" id="ARBA00004515"/>
    </source>
</evidence>
<evidence type="ECO:0000313" key="16">
    <source>
        <dbReference type="Proteomes" id="UP000254266"/>
    </source>
</evidence>
<dbReference type="InterPro" id="IPR011002">
    <property type="entry name" value="FliG_a-hlx"/>
</dbReference>
<dbReference type="GO" id="GO:0005886">
    <property type="term" value="C:plasma membrane"/>
    <property type="evidence" value="ECO:0007669"/>
    <property type="project" value="UniProtKB-SubCell"/>
</dbReference>
<sequence length="337" mass="36723">MAEETNLSLNGVQRAAVLLMAMGSENAAEVLKHLNPKEVQSLGAAMANLENVNKVTMGGVMDDFISEVSNQTSVGIGQEDYIREMMVNALGQDKANSMIDRILLGSGNKGLESLKWMDARSVAEVIRLEHPQIISIVLSYLEPDQSAEVLKMLPERARPDILMRVAALEGIPPAALQELDKIMEKQFSGTQNVSQNSMGGFKTAANILNFMESSIEGAIMDSIAEHDQDMQEGISELMFVFDNLNDVDDRGIQALLREVSTDSLTLALKGAEEGLKEKILKNMSKRAAEMLREDMEARGPVRLSEVEAAQKDIISTARRLAEEGDIVLGGSGAEEMV</sequence>
<dbReference type="Gene3D" id="1.10.220.30">
    <property type="match status" value="3"/>
</dbReference>
<gene>
    <name evidence="15" type="ORF">DIZ80_04290</name>
</gene>
<keyword evidence="11" id="KW-0997">Cell inner membrane</keyword>
<evidence type="ECO:0000256" key="7">
    <source>
        <dbReference type="ARBA" id="ARBA00022779"/>
    </source>
</evidence>